<reference evidence="1" key="1">
    <citation type="journal article" date="2020" name="New Phytol.">
        <title>Comparative genomics reveals dynamic genome evolution in host specialist ectomycorrhizal fungi.</title>
        <authorList>
            <person name="Lofgren L.A."/>
            <person name="Nguyen N.H."/>
            <person name="Vilgalys R."/>
            <person name="Ruytinx J."/>
            <person name="Liao H.L."/>
            <person name="Branco S."/>
            <person name="Kuo A."/>
            <person name="LaButti K."/>
            <person name="Lipzen A."/>
            <person name="Andreopoulos W."/>
            <person name="Pangilinan J."/>
            <person name="Riley R."/>
            <person name="Hundley H."/>
            <person name="Na H."/>
            <person name="Barry K."/>
            <person name="Grigoriev I.V."/>
            <person name="Stajich J.E."/>
            <person name="Kennedy P.G."/>
        </authorList>
    </citation>
    <scope>NUCLEOTIDE SEQUENCE</scope>
    <source>
        <strain evidence="1">MN1</strain>
    </source>
</reference>
<evidence type="ECO:0000313" key="1">
    <source>
        <dbReference type="EMBL" id="KAG1804521.1"/>
    </source>
</evidence>
<proteinExistence type="predicted"/>
<dbReference type="Proteomes" id="UP000807769">
    <property type="component" value="Unassembled WGS sequence"/>
</dbReference>
<sequence>MTDTPSYDSFSSVFNPENEVWGFEEQQRQQMSRVSYSLTPQMSQMDTYDYAGHVEFPGQFGFSVPFSPLQGATRNGLPPIDTKALGLPRLSIVSDSSSTTSAGSMMPPTPSYSWVPDGHLRVLAAPGTPLSPSNIQYPIFSPSVCLDESITLIIYNRCVRIRRACPLSLPRCRPIRPLLWVVLMRDLCCRLSTTTRKMLPNQWNMS</sequence>
<keyword evidence="2" id="KW-1185">Reference proteome</keyword>
<accession>A0A9P7DVV2</accession>
<gene>
    <name evidence="1" type="ORF">BJ212DRAFT_891182</name>
</gene>
<dbReference type="GeneID" id="64638298"/>
<name>A0A9P7DVV2_9AGAM</name>
<organism evidence="1 2">
    <name type="scientific">Suillus subaureus</name>
    <dbReference type="NCBI Taxonomy" id="48587"/>
    <lineage>
        <taxon>Eukaryota</taxon>
        <taxon>Fungi</taxon>
        <taxon>Dikarya</taxon>
        <taxon>Basidiomycota</taxon>
        <taxon>Agaricomycotina</taxon>
        <taxon>Agaricomycetes</taxon>
        <taxon>Agaricomycetidae</taxon>
        <taxon>Boletales</taxon>
        <taxon>Suillineae</taxon>
        <taxon>Suillaceae</taxon>
        <taxon>Suillus</taxon>
    </lineage>
</organism>
<protein>
    <submittedName>
        <fullName evidence="1">Uncharacterized protein</fullName>
    </submittedName>
</protein>
<dbReference type="OrthoDB" id="2630335at2759"/>
<dbReference type="EMBL" id="JABBWG010000057">
    <property type="protein sequence ID" value="KAG1804521.1"/>
    <property type="molecule type" value="Genomic_DNA"/>
</dbReference>
<dbReference type="RefSeq" id="XP_041187001.1">
    <property type="nucleotide sequence ID" value="XM_041344282.1"/>
</dbReference>
<evidence type="ECO:0000313" key="2">
    <source>
        <dbReference type="Proteomes" id="UP000807769"/>
    </source>
</evidence>
<comment type="caution">
    <text evidence="1">The sequence shown here is derived from an EMBL/GenBank/DDBJ whole genome shotgun (WGS) entry which is preliminary data.</text>
</comment>
<dbReference type="AlphaFoldDB" id="A0A9P7DVV2"/>